<dbReference type="Proteomes" id="UP001155027">
    <property type="component" value="Unassembled WGS sequence"/>
</dbReference>
<organism evidence="3 4">
    <name type="scientific">Salinibacter ruber</name>
    <dbReference type="NCBI Taxonomy" id="146919"/>
    <lineage>
        <taxon>Bacteria</taxon>
        <taxon>Pseudomonadati</taxon>
        <taxon>Rhodothermota</taxon>
        <taxon>Rhodothermia</taxon>
        <taxon>Rhodothermales</taxon>
        <taxon>Salinibacteraceae</taxon>
        <taxon>Salinibacter</taxon>
    </lineage>
</organism>
<proteinExistence type="predicted"/>
<protein>
    <submittedName>
        <fullName evidence="3">Uncharacterized protein</fullName>
    </submittedName>
</protein>
<gene>
    <name evidence="1" type="ORF">GGP71_000964</name>
    <name evidence="2" type="ORF">GGP83_000717</name>
    <name evidence="3" type="ORF">GGQ01_001087</name>
</gene>
<reference evidence="3" key="1">
    <citation type="submission" date="2022-08" db="EMBL/GenBank/DDBJ databases">
        <title>Genomic Encyclopedia of Type Strains, Phase V (KMG-V): Genome sequencing to study the core and pangenomes of soil and plant-associated prokaryotes.</title>
        <authorList>
            <person name="Whitman W."/>
        </authorList>
    </citation>
    <scope>NUCLEOTIDE SEQUENCE</scope>
    <source>
        <strain evidence="1">0</strain>
        <strain evidence="2">SP2017</strain>
        <strain evidence="3">SP3012</strain>
    </source>
</reference>
<evidence type="ECO:0000313" key="2">
    <source>
        <dbReference type="EMBL" id="MCS3950783.1"/>
    </source>
</evidence>
<dbReference type="Proteomes" id="UP001155040">
    <property type="component" value="Unassembled WGS sequence"/>
</dbReference>
<evidence type="ECO:0000313" key="4">
    <source>
        <dbReference type="Proteomes" id="UP001155040"/>
    </source>
</evidence>
<dbReference type="EMBL" id="JANUAU010000002">
    <property type="protein sequence ID" value="MCS3677057.1"/>
    <property type="molecule type" value="Genomic_DNA"/>
</dbReference>
<evidence type="ECO:0000313" key="1">
    <source>
        <dbReference type="EMBL" id="MCS3677057.1"/>
    </source>
</evidence>
<dbReference type="AlphaFoldDB" id="A0A9X2PMZ6"/>
<dbReference type="EMBL" id="JANUBB010000002">
    <property type="protein sequence ID" value="MCS3950783.1"/>
    <property type="molecule type" value="Genomic_DNA"/>
</dbReference>
<name>A0A9X2PMZ6_9BACT</name>
<dbReference type="RefSeq" id="WP_103016839.1">
    <property type="nucleotide sequence ID" value="NZ_CALTSG010000011.1"/>
</dbReference>
<sequence length="90" mass="10133">MRGVSFKPQDAEDFSTGEIKSYGGIYAATAEDFAGAFEIEPEDFIEVVQSSDVEPLTEVGEDKEPGKYSLSFERDEFEKLKNLLLERTEE</sequence>
<comment type="caution">
    <text evidence="3">The sequence shown here is derived from an EMBL/GenBank/DDBJ whole genome shotgun (WGS) entry which is preliminary data.</text>
</comment>
<evidence type="ECO:0000313" key="3">
    <source>
        <dbReference type="EMBL" id="MCS4036036.1"/>
    </source>
</evidence>
<dbReference type="EMBL" id="JANUBF010000005">
    <property type="protein sequence ID" value="MCS4036036.1"/>
    <property type="molecule type" value="Genomic_DNA"/>
</dbReference>
<accession>A0A9X2PMZ6</accession>
<dbReference type="Proteomes" id="UP001155010">
    <property type="component" value="Unassembled WGS sequence"/>
</dbReference>